<evidence type="ECO:0000313" key="3">
    <source>
        <dbReference type="Proteomes" id="UP000183898"/>
    </source>
</evidence>
<evidence type="ECO:0000313" key="2">
    <source>
        <dbReference type="EMBL" id="SEO45159.1"/>
    </source>
</evidence>
<dbReference type="EMBL" id="FOCT01000023">
    <property type="protein sequence ID" value="SEO45159.1"/>
    <property type="molecule type" value="Genomic_DNA"/>
</dbReference>
<protein>
    <submittedName>
        <fullName evidence="2">Uncharacterized protein</fullName>
    </submittedName>
</protein>
<gene>
    <name evidence="2" type="ORF">SAMN05216404_1235</name>
</gene>
<reference evidence="2 3" key="1">
    <citation type="submission" date="2016-10" db="EMBL/GenBank/DDBJ databases">
        <authorList>
            <person name="de Groot N.N."/>
        </authorList>
    </citation>
    <scope>NUCLEOTIDE SEQUENCE [LARGE SCALE GENOMIC DNA]</scope>
    <source>
        <strain evidence="2 3">Nl18</strain>
    </source>
</reference>
<dbReference type="AlphaFoldDB" id="A0A1H8PT24"/>
<sequence>MEIMRTHKEHSQGTVNVLANPGFDGGEEPSAKSVLAVKLNELIGRRGLSQTRLLASPA</sequence>
<proteinExistence type="predicted"/>
<feature type="region of interest" description="Disordered" evidence="1">
    <location>
        <begin position="1"/>
        <end position="24"/>
    </location>
</feature>
<organism evidence="2 3">
    <name type="scientific">Nitrosospira multiformis</name>
    <dbReference type="NCBI Taxonomy" id="1231"/>
    <lineage>
        <taxon>Bacteria</taxon>
        <taxon>Pseudomonadati</taxon>
        <taxon>Pseudomonadota</taxon>
        <taxon>Betaproteobacteria</taxon>
        <taxon>Nitrosomonadales</taxon>
        <taxon>Nitrosomonadaceae</taxon>
        <taxon>Nitrosospira</taxon>
    </lineage>
</organism>
<feature type="compositionally biased region" description="Basic and acidic residues" evidence="1">
    <location>
        <begin position="1"/>
        <end position="11"/>
    </location>
</feature>
<accession>A0A1H8PT24</accession>
<dbReference type="Proteomes" id="UP000183898">
    <property type="component" value="Unassembled WGS sequence"/>
</dbReference>
<name>A0A1H8PT24_9PROT</name>
<evidence type="ECO:0000256" key="1">
    <source>
        <dbReference type="SAM" id="MobiDB-lite"/>
    </source>
</evidence>